<gene>
    <name evidence="1" type="ORF">F444_11889</name>
</gene>
<reference evidence="1 2" key="1">
    <citation type="submission" date="2013-11" db="EMBL/GenBank/DDBJ databases">
        <title>The Genome Sequence of Phytophthora parasitica P1976.</title>
        <authorList>
            <consortium name="The Broad Institute Genomics Platform"/>
            <person name="Russ C."/>
            <person name="Tyler B."/>
            <person name="Panabieres F."/>
            <person name="Shan W."/>
            <person name="Tripathy S."/>
            <person name="Grunwald N."/>
            <person name="Machado M."/>
            <person name="Johnson C.S."/>
            <person name="Walker B."/>
            <person name="Young S."/>
            <person name="Zeng Q."/>
            <person name="Gargeya S."/>
            <person name="Fitzgerald M."/>
            <person name="Haas B."/>
            <person name="Abouelleil A."/>
            <person name="Allen A.W."/>
            <person name="Alvarado L."/>
            <person name="Arachchi H.M."/>
            <person name="Berlin A.M."/>
            <person name="Chapman S.B."/>
            <person name="Gainer-Dewar J."/>
            <person name="Goldberg J."/>
            <person name="Griggs A."/>
            <person name="Gujja S."/>
            <person name="Hansen M."/>
            <person name="Howarth C."/>
            <person name="Imamovic A."/>
            <person name="Ireland A."/>
            <person name="Larimer J."/>
            <person name="McCowan C."/>
            <person name="Murphy C."/>
            <person name="Pearson M."/>
            <person name="Poon T.W."/>
            <person name="Priest M."/>
            <person name="Roberts A."/>
            <person name="Saif S."/>
            <person name="Shea T."/>
            <person name="Sisk P."/>
            <person name="Sykes S."/>
            <person name="Wortman J."/>
            <person name="Nusbaum C."/>
            <person name="Birren B."/>
        </authorList>
    </citation>
    <scope>NUCLEOTIDE SEQUENCE [LARGE SCALE GENOMIC DNA]</scope>
    <source>
        <strain evidence="1 2">P1976</strain>
    </source>
</reference>
<proteinExistence type="predicted"/>
<comment type="caution">
    <text evidence="1">The sequence shown here is derived from an EMBL/GenBank/DDBJ whole genome shotgun (WGS) entry which is preliminary data.</text>
</comment>
<protein>
    <submittedName>
        <fullName evidence="1">Uncharacterized protein</fullName>
    </submittedName>
</protein>
<accession>A0A080ZYY5</accession>
<organism evidence="1 2">
    <name type="scientific">Phytophthora nicotianae P1976</name>
    <dbReference type="NCBI Taxonomy" id="1317066"/>
    <lineage>
        <taxon>Eukaryota</taxon>
        <taxon>Sar</taxon>
        <taxon>Stramenopiles</taxon>
        <taxon>Oomycota</taxon>
        <taxon>Peronosporomycetes</taxon>
        <taxon>Peronosporales</taxon>
        <taxon>Peronosporaceae</taxon>
        <taxon>Phytophthora</taxon>
    </lineage>
</organism>
<evidence type="ECO:0000313" key="1">
    <source>
        <dbReference type="EMBL" id="ETO71846.1"/>
    </source>
</evidence>
<dbReference type="EMBL" id="ANJA01002138">
    <property type="protein sequence ID" value="ETO71846.1"/>
    <property type="molecule type" value="Genomic_DNA"/>
</dbReference>
<dbReference type="AlphaFoldDB" id="A0A080ZYY5"/>
<dbReference type="Proteomes" id="UP000028582">
    <property type="component" value="Unassembled WGS sequence"/>
</dbReference>
<name>A0A080ZYY5_PHYNI</name>
<evidence type="ECO:0000313" key="2">
    <source>
        <dbReference type="Proteomes" id="UP000028582"/>
    </source>
</evidence>
<sequence>MMNESFGIVVPQTTPSPTRVDMRSRLKFCCIRFPHEGPRKQLASSQTMSCITLIQELFLRGALSTRQRPPRHSQYSRWVGYRLETGYGCEAQKALLVMWTMCSGQAFISTKL</sequence>